<evidence type="ECO:0000313" key="4">
    <source>
        <dbReference type="Proteomes" id="UP000070452"/>
    </source>
</evidence>
<dbReference type="Gene3D" id="3.40.50.620">
    <property type="entry name" value="HUPs"/>
    <property type="match status" value="1"/>
</dbReference>
<feature type="transmembrane region" description="Helical" evidence="1">
    <location>
        <begin position="82"/>
        <end position="103"/>
    </location>
</feature>
<dbReference type="AlphaFoldDB" id="A0A132P8J6"/>
<accession>A0A132P8J6</accession>
<gene>
    <name evidence="3" type="ORF">AWT83_09335</name>
</gene>
<evidence type="ECO:0000256" key="1">
    <source>
        <dbReference type="SAM" id="Phobius"/>
    </source>
</evidence>
<sequence>MNLTRDLIFLVLYLIGVFSIVYWRKQKKDPSLFFYGSTWTFTVILTYFVVLEIFYSTFYFLIPLLFFSIFAFSYFTEKRRLLNGLLFNVFLISFGIYLFVLLYETQNIFLGGLIALITIPLLLVLLFGIYGLIVFLFWNGVTVLRRESHSLANLLTLILAIFLTLFLVFDFFLLKYLPQWINALFFCVPLILIYLFIVFYNFLTVSFLYQFNRPRYNQDFIVVLGAGLINGETVSPLLAKRINKAIAFYRAQSRATLNPPILLMSGGQGADEKVPEAIAMKQYAMEQGIPERDILVETNSTTTLENMLYSKEIMDQQMKGPYRAIFSSNNYHIFRAGLYARQAKLKANGIGAKTAFYYLPNAFLREYLAILMMNKKRHMIICGLLFAGSAFLSLITLLF</sequence>
<dbReference type="PANTHER" id="PTHR30336:SF18">
    <property type="entry name" value="MEMBRANE PROTEIN"/>
    <property type="match status" value="1"/>
</dbReference>
<proteinExistence type="predicted"/>
<dbReference type="InterPro" id="IPR014729">
    <property type="entry name" value="Rossmann-like_a/b/a_fold"/>
</dbReference>
<dbReference type="GO" id="GO:0000270">
    <property type="term" value="P:peptidoglycan metabolic process"/>
    <property type="evidence" value="ECO:0007669"/>
    <property type="project" value="TreeGrafter"/>
</dbReference>
<dbReference type="InterPro" id="IPR051599">
    <property type="entry name" value="Cell_Envelope_Assoc"/>
</dbReference>
<keyword evidence="1" id="KW-0472">Membrane</keyword>
<feature type="transmembrane region" description="Helical" evidence="1">
    <location>
        <begin position="180"/>
        <end position="203"/>
    </location>
</feature>
<dbReference type="Pfam" id="PF02698">
    <property type="entry name" value="DUF218"/>
    <property type="match status" value="1"/>
</dbReference>
<dbReference type="EMBL" id="LRHK01000001">
    <property type="protein sequence ID" value="KWX18658.1"/>
    <property type="molecule type" value="Genomic_DNA"/>
</dbReference>
<feature type="transmembrane region" description="Helical" evidence="1">
    <location>
        <begin position="379"/>
        <end position="398"/>
    </location>
</feature>
<reference evidence="3 4" key="1">
    <citation type="submission" date="2016-01" db="EMBL/GenBank/DDBJ databases">
        <title>Molecular Mechanisms for transfer of large genomic segments between Enterococcus faecium strains.</title>
        <authorList>
            <person name="Garcia-Solache M.A."/>
            <person name="Lebreton F."/>
            <person name="Mclaughlin R.E."/>
            <person name="Whiteaker J.D."/>
            <person name="Gilmore M.S."/>
            <person name="Rice L.B."/>
        </authorList>
    </citation>
    <scope>NUCLEOTIDE SEQUENCE [LARGE SCALE GENOMIC DNA]</scope>
    <source>
        <strain evidence="3 4">D344RRF x C68</strain>
    </source>
</reference>
<evidence type="ECO:0000259" key="2">
    <source>
        <dbReference type="Pfam" id="PF02698"/>
    </source>
</evidence>
<comment type="caution">
    <text evidence="3">The sequence shown here is derived from an EMBL/GenBank/DDBJ whole genome shotgun (WGS) entry which is preliminary data.</text>
</comment>
<keyword evidence="1" id="KW-1133">Transmembrane helix</keyword>
<feature type="transmembrane region" description="Helical" evidence="1">
    <location>
        <begin position="6"/>
        <end position="23"/>
    </location>
</feature>
<organism evidence="3 4">
    <name type="scientific">Enterococcus faecium</name>
    <name type="common">Streptococcus faecium</name>
    <dbReference type="NCBI Taxonomy" id="1352"/>
    <lineage>
        <taxon>Bacteria</taxon>
        <taxon>Bacillati</taxon>
        <taxon>Bacillota</taxon>
        <taxon>Bacilli</taxon>
        <taxon>Lactobacillales</taxon>
        <taxon>Enterococcaceae</taxon>
        <taxon>Enterococcus</taxon>
    </lineage>
</organism>
<dbReference type="Proteomes" id="UP000070452">
    <property type="component" value="Unassembled WGS sequence"/>
</dbReference>
<feature type="transmembrane region" description="Helical" evidence="1">
    <location>
        <begin position="150"/>
        <end position="174"/>
    </location>
</feature>
<dbReference type="CDD" id="cd06259">
    <property type="entry name" value="YdcF-like"/>
    <property type="match status" value="1"/>
</dbReference>
<dbReference type="GO" id="GO:0005886">
    <property type="term" value="C:plasma membrane"/>
    <property type="evidence" value="ECO:0007669"/>
    <property type="project" value="TreeGrafter"/>
</dbReference>
<dbReference type="RefSeq" id="WP_002289548.1">
    <property type="nucleotide sequence ID" value="NZ_JARGDA010000080.1"/>
</dbReference>
<dbReference type="InterPro" id="IPR003848">
    <property type="entry name" value="DUF218"/>
</dbReference>
<feature type="domain" description="DUF218" evidence="2">
    <location>
        <begin position="219"/>
        <end position="368"/>
    </location>
</feature>
<evidence type="ECO:0000313" key="3">
    <source>
        <dbReference type="EMBL" id="KWX18658.1"/>
    </source>
</evidence>
<dbReference type="GO" id="GO:0043164">
    <property type="term" value="P:Gram-negative-bacterium-type cell wall biogenesis"/>
    <property type="evidence" value="ECO:0007669"/>
    <property type="project" value="TreeGrafter"/>
</dbReference>
<name>A0A132P8J6_ENTFC</name>
<keyword evidence="1" id="KW-0812">Transmembrane</keyword>
<dbReference type="PANTHER" id="PTHR30336">
    <property type="entry name" value="INNER MEMBRANE PROTEIN, PROBABLE PERMEASE"/>
    <property type="match status" value="1"/>
</dbReference>
<protein>
    <recommendedName>
        <fullName evidence="2">DUF218 domain-containing protein</fullName>
    </recommendedName>
</protein>
<feature type="transmembrane region" description="Helical" evidence="1">
    <location>
        <begin position="32"/>
        <end position="51"/>
    </location>
</feature>
<feature type="transmembrane region" description="Helical" evidence="1">
    <location>
        <begin position="109"/>
        <end position="138"/>
    </location>
</feature>
<feature type="transmembrane region" description="Helical" evidence="1">
    <location>
        <begin position="57"/>
        <end position="75"/>
    </location>
</feature>